<comment type="caution">
    <text evidence="3">The sequence shown here is derived from an EMBL/GenBank/DDBJ whole genome shotgun (WGS) entry which is preliminary data.</text>
</comment>
<dbReference type="Gene3D" id="2.60.200.20">
    <property type="match status" value="1"/>
</dbReference>
<reference evidence="3" key="2">
    <citation type="journal article" date="2021" name="PeerJ">
        <title>Extensive microbial diversity within the chicken gut microbiome revealed by metagenomics and culture.</title>
        <authorList>
            <person name="Gilroy R."/>
            <person name="Ravi A."/>
            <person name="Getino M."/>
            <person name="Pursley I."/>
            <person name="Horton D.L."/>
            <person name="Alikhan N.F."/>
            <person name="Baker D."/>
            <person name="Gharbi K."/>
            <person name="Hall N."/>
            <person name="Watson M."/>
            <person name="Adriaenssens E.M."/>
            <person name="Foster-Nyarko E."/>
            <person name="Jarju S."/>
            <person name="Secka A."/>
            <person name="Antonio M."/>
            <person name="Oren A."/>
            <person name="Chaudhuri R.R."/>
            <person name="La Ragione R."/>
            <person name="Hildebrand F."/>
            <person name="Pallen M.J."/>
        </authorList>
    </citation>
    <scope>NUCLEOTIDE SEQUENCE</scope>
    <source>
        <strain evidence="3">ChiHecec3B27-6122</strain>
    </source>
</reference>
<evidence type="ECO:0000313" key="3">
    <source>
        <dbReference type="EMBL" id="HIS96800.1"/>
    </source>
</evidence>
<protein>
    <submittedName>
        <fullName evidence="3">FHA domain-containing protein</fullName>
    </submittedName>
</protein>
<dbReference type="InterPro" id="IPR000253">
    <property type="entry name" value="FHA_dom"/>
</dbReference>
<dbReference type="EMBL" id="DVJS01000053">
    <property type="protein sequence ID" value="HIS96800.1"/>
    <property type="molecule type" value="Genomic_DNA"/>
</dbReference>
<dbReference type="SUPFAM" id="SSF49879">
    <property type="entry name" value="SMAD/FHA domain"/>
    <property type="match status" value="1"/>
</dbReference>
<evidence type="ECO:0000259" key="2">
    <source>
        <dbReference type="Pfam" id="PF00498"/>
    </source>
</evidence>
<proteinExistence type="predicted"/>
<feature type="domain" description="FHA" evidence="2">
    <location>
        <begin position="121"/>
        <end position="185"/>
    </location>
</feature>
<dbReference type="AlphaFoldDB" id="A0A9D1G3E1"/>
<name>A0A9D1G3E1_9FIRM</name>
<evidence type="ECO:0000256" key="1">
    <source>
        <dbReference type="SAM" id="MobiDB-lite"/>
    </source>
</evidence>
<organism evidence="3 4">
    <name type="scientific">Candidatus Scatomorpha pullistercoris</name>
    <dbReference type="NCBI Taxonomy" id="2840929"/>
    <lineage>
        <taxon>Bacteria</taxon>
        <taxon>Bacillati</taxon>
        <taxon>Bacillota</taxon>
        <taxon>Clostridia</taxon>
        <taxon>Eubacteriales</taxon>
        <taxon>Candidatus Scatomorpha</taxon>
    </lineage>
</organism>
<sequence length="209" mass="22366">MEIKMVQCPNGHYYNAALHSKCPECGGFGVGHTEPVADVSMGGKDKFPKTEPLNGGGSGTFQETVNVSTLSEDASGHSDDHIQDCVAPPNGADPAVGWIVCIEGPARGIDYRLHSGYNYIGSYTGDIRIQGDMEISRKDHALIAYDGSERVFYIGPAGGRELIKVNGKTVITAAELKSYDIITIGGTKLMFVALCGEGFDWNDRNGLYA</sequence>
<reference evidence="3" key="1">
    <citation type="submission" date="2020-10" db="EMBL/GenBank/DDBJ databases">
        <authorList>
            <person name="Gilroy R."/>
        </authorList>
    </citation>
    <scope>NUCLEOTIDE SEQUENCE</scope>
    <source>
        <strain evidence="3">ChiHecec3B27-6122</strain>
    </source>
</reference>
<dbReference type="Pfam" id="PF00498">
    <property type="entry name" value="FHA"/>
    <property type="match status" value="1"/>
</dbReference>
<accession>A0A9D1G3E1</accession>
<dbReference type="Proteomes" id="UP000886876">
    <property type="component" value="Unassembled WGS sequence"/>
</dbReference>
<dbReference type="CDD" id="cd00060">
    <property type="entry name" value="FHA"/>
    <property type="match status" value="1"/>
</dbReference>
<dbReference type="InterPro" id="IPR008984">
    <property type="entry name" value="SMAD_FHA_dom_sf"/>
</dbReference>
<gene>
    <name evidence="3" type="ORF">IAD42_02375</name>
</gene>
<feature type="region of interest" description="Disordered" evidence="1">
    <location>
        <begin position="41"/>
        <end position="60"/>
    </location>
</feature>
<evidence type="ECO:0000313" key="4">
    <source>
        <dbReference type="Proteomes" id="UP000886876"/>
    </source>
</evidence>